<dbReference type="SUPFAM" id="SSF103473">
    <property type="entry name" value="MFS general substrate transporter"/>
    <property type="match status" value="1"/>
</dbReference>
<dbReference type="InterPro" id="IPR011701">
    <property type="entry name" value="MFS"/>
</dbReference>
<organism evidence="8 9">
    <name type="scientific">Andreesenia angusta</name>
    <dbReference type="NCBI Taxonomy" id="39480"/>
    <lineage>
        <taxon>Bacteria</taxon>
        <taxon>Bacillati</taxon>
        <taxon>Bacillota</taxon>
        <taxon>Tissierellia</taxon>
        <taxon>Tissierellales</taxon>
        <taxon>Gottschalkiaceae</taxon>
        <taxon>Andreesenia</taxon>
    </lineage>
</organism>
<keyword evidence="5 6" id="KW-0472">Membrane</keyword>
<dbReference type="EMBL" id="MKIE01000001">
    <property type="protein sequence ID" value="OHW63512.1"/>
    <property type="molecule type" value="Genomic_DNA"/>
</dbReference>
<evidence type="ECO:0000313" key="9">
    <source>
        <dbReference type="Proteomes" id="UP000180254"/>
    </source>
</evidence>
<gene>
    <name evidence="8" type="ORF">EUAN_03760</name>
</gene>
<evidence type="ECO:0000313" key="8">
    <source>
        <dbReference type="EMBL" id="OHW63512.1"/>
    </source>
</evidence>
<evidence type="ECO:0000256" key="6">
    <source>
        <dbReference type="SAM" id="Phobius"/>
    </source>
</evidence>
<feature type="transmembrane region" description="Helical" evidence="6">
    <location>
        <begin position="82"/>
        <end position="99"/>
    </location>
</feature>
<dbReference type="InterPro" id="IPR020846">
    <property type="entry name" value="MFS_dom"/>
</dbReference>
<accession>A0A1S1VAA4</accession>
<feature type="domain" description="Major facilitator superfamily (MFS) profile" evidence="7">
    <location>
        <begin position="13"/>
        <end position="397"/>
    </location>
</feature>
<feature type="transmembrane region" description="Helical" evidence="6">
    <location>
        <begin position="370"/>
        <end position="389"/>
    </location>
</feature>
<proteinExistence type="predicted"/>
<evidence type="ECO:0000256" key="5">
    <source>
        <dbReference type="ARBA" id="ARBA00023136"/>
    </source>
</evidence>
<sequence length="404" mass="43553">MDKSSSTQDLKLTRSLLLLMALTSGVSIAGVTYNQPLLEYMASSFSVPRSSIGLVSTFTQIGYGCGMLFIVPMGDIVERKSLILRTLCLCMFSLAGLSLSMNFYWLLGASFLVGFSSIITQLLVPLAASLSEPGRRGKAIGTVISGLITGIIAARLVSGFVGPRLGWRAVYMISPVFIALLAFTLRKYLPRSAPSSDESYFEILKSMAGVLRTNPVVRSSSMIGPCLFASFQLFWTSIVFFLESPAYGFSSTSSEIAGRFGLVGIAGVFLVPMMGTLSDRRTPRFAIGLSAALAFSAFLIMTVFGENIFGLALGVMILDFATNSSQVSNQARINSVESPRQSRFNSVFMSIYFFVGALGSYLGSFTFSKFGWTGVCATGLVFVSIALLAHFTIGRIDYAPDSEY</sequence>
<evidence type="ECO:0000256" key="2">
    <source>
        <dbReference type="ARBA" id="ARBA00022448"/>
    </source>
</evidence>
<feature type="transmembrane region" description="Helical" evidence="6">
    <location>
        <begin position="285"/>
        <end position="302"/>
    </location>
</feature>
<feature type="transmembrane region" description="Helical" evidence="6">
    <location>
        <begin position="51"/>
        <end position="70"/>
    </location>
</feature>
<name>A0A1S1VAA4_9FIRM</name>
<feature type="transmembrane region" description="Helical" evidence="6">
    <location>
        <begin position="105"/>
        <end position="127"/>
    </location>
</feature>
<dbReference type="CDD" id="cd17324">
    <property type="entry name" value="MFS_NepI_like"/>
    <property type="match status" value="1"/>
</dbReference>
<dbReference type="InterPro" id="IPR036259">
    <property type="entry name" value="MFS_trans_sf"/>
</dbReference>
<keyword evidence="4 6" id="KW-1133">Transmembrane helix</keyword>
<dbReference type="Pfam" id="PF07690">
    <property type="entry name" value="MFS_1"/>
    <property type="match status" value="1"/>
</dbReference>
<dbReference type="AlphaFoldDB" id="A0A1S1VAA4"/>
<dbReference type="Gene3D" id="1.20.1250.20">
    <property type="entry name" value="MFS general substrate transporter like domains"/>
    <property type="match status" value="1"/>
</dbReference>
<feature type="transmembrane region" description="Helical" evidence="6">
    <location>
        <begin position="256"/>
        <end position="273"/>
    </location>
</feature>
<feature type="transmembrane region" description="Helical" evidence="6">
    <location>
        <begin position="12"/>
        <end position="31"/>
    </location>
</feature>
<dbReference type="GO" id="GO:0022857">
    <property type="term" value="F:transmembrane transporter activity"/>
    <property type="evidence" value="ECO:0007669"/>
    <property type="project" value="InterPro"/>
</dbReference>
<feature type="transmembrane region" description="Helical" evidence="6">
    <location>
        <begin position="167"/>
        <end position="185"/>
    </location>
</feature>
<dbReference type="RefSeq" id="WP_071061054.1">
    <property type="nucleotide sequence ID" value="NZ_MKIE01000001.1"/>
</dbReference>
<reference evidence="8 9" key="1">
    <citation type="submission" date="2016-09" db="EMBL/GenBank/DDBJ databases">
        <title>Genome sequence of Eubacterium angustum.</title>
        <authorList>
            <person name="Poehlein A."/>
            <person name="Daniel R."/>
        </authorList>
    </citation>
    <scope>NUCLEOTIDE SEQUENCE [LARGE SCALE GENOMIC DNA]</scope>
    <source>
        <strain evidence="8 9">DSM 1989</strain>
    </source>
</reference>
<keyword evidence="3 6" id="KW-0812">Transmembrane</keyword>
<comment type="caution">
    <text evidence="8">The sequence shown here is derived from an EMBL/GenBank/DDBJ whole genome shotgun (WGS) entry which is preliminary data.</text>
</comment>
<dbReference type="OrthoDB" id="9815356at2"/>
<evidence type="ECO:0000256" key="4">
    <source>
        <dbReference type="ARBA" id="ARBA00022989"/>
    </source>
</evidence>
<evidence type="ECO:0000259" key="7">
    <source>
        <dbReference type="PROSITE" id="PS50850"/>
    </source>
</evidence>
<dbReference type="Proteomes" id="UP000180254">
    <property type="component" value="Unassembled WGS sequence"/>
</dbReference>
<dbReference type="STRING" id="39480.EUAN_03760"/>
<feature type="transmembrane region" description="Helical" evidence="6">
    <location>
        <begin position="139"/>
        <end position="161"/>
    </location>
</feature>
<feature type="transmembrane region" description="Helical" evidence="6">
    <location>
        <begin position="346"/>
        <end position="364"/>
    </location>
</feature>
<dbReference type="PANTHER" id="PTHR42910:SF1">
    <property type="entry name" value="MAJOR FACILITATOR SUPERFAMILY (MFS) PROFILE DOMAIN-CONTAINING PROTEIN"/>
    <property type="match status" value="1"/>
</dbReference>
<keyword evidence="2" id="KW-0813">Transport</keyword>
<dbReference type="GO" id="GO:0005886">
    <property type="term" value="C:plasma membrane"/>
    <property type="evidence" value="ECO:0007669"/>
    <property type="project" value="UniProtKB-SubCell"/>
</dbReference>
<dbReference type="PANTHER" id="PTHR42910">
    <property type="entry name" value="TRANSPORTER SCO4007-RELATED"/>
    <property type="match status" value="1"/>
</dbReference>
<protein>
    <submittedName>
        <fullName evidence="8">Putative transporter</fullName>
    </submittedName>
</protein>
<comment type="subcellular location">
    <subcellularLocation>
        <location evidence="1">Cell membrane</location>
        <topology evidence="1">Multi-pass membrane protein</topology>
    </subcellularLocation>
</comment>
<keyword evidence="9" id="KW-1185">Reference proteome</keyword>
<dbReference type="PROSITE" id="PS50850">
    <property type="entry name" value="MFS"/>
    <property type="match status" value="1"/>
</dbReference>
<feature type="transmembrane region" description="Helical" evidence="6">
    <location>
        <begin position="222"/>
        <end position="244"/>
    </location>
</feature>
<evidence type="ECO:0000256" key="3">
    <source>
        <dbReference type="ARBA" id="ARBA00022692"/>
    </source>
</evidence>
<evidence type="ECO:0000256" key="1">
    <source>
        <dbReference type="ARBA" id="ARBA00004651"/>
    </source>
</evidence>